<comment type="caution">
    <text evidence="1">The sequence shown here is derived from an EMBL/GenBank/DDBJ whole genome shotgun (WGS) entry which is preliminary data.</text>
</comment>
<protein>
    <submittedName>
        <fullName evidence="1">Uncharacterized protein</fullName>
    </submittedName>
</protein>
<accession>A0A392V3A3</accession>
<evidence type="ECO:0000313" key="2">
    <source>
        <dbReference type="Proteomes" id="UP000265520"/>
    </source>
</evidence>
<keyword evidence="2" id="KW-1185">Reference proteome</keyword>
<dbReference type="EMBL" id="LXQA011048161">
    <property type="protein sequence ID" value="MCI82627.1"/>
    <property type="molecule type" value="Genomic_DNA"/>
</dbReference>
<name>A0A392V3A3_9FABA</name>
<organism evidence="1 2">
    <name type="scientific">Trifolium medium</name>
    <dbReference type="NCBI Taxonomy" id="97028"/>
    <lineage>
        <taxon>Eukaryota</taxon>
        <taxon>Viridiplantae</taxon>
        <taxon>Streptophyta</taxon>
        <taxon>Embryophyta</taxon>
        <taxon>Tracheophyta</taxon>
        <taxon>Spermatophyta</taxon>
        <taxon>Magnoliopsida</taxon>
        <taxon>eudicotyledons</taxon>
        <taxon>Gunneridae</taxon>
        <taxon>Pentapetalae</taxon>
        <taxon>rosids</taxon>
        <taxon>fabids</taxon>
        <taxon>Fabales</taxon>
        <taxon>Fabaceae</taxon>
        <taxon>Papilionoideae</taxon>
        <taxon>50 kb inversion clade</taxon>
        <taxon>NPAAA clade</taxon>
        <taxon>Hologalegina</taxon>
        <taxon>IRL clade</taxon>
        <taxon>Trifolieae</taxon>
        <taxon>Trifolium</taxon>
    </lineage>
</organism>
<evidence type="ECO:0000313" key="1">
    <source>
        <dbReference type="EMBL" id="MCI82627.1"/>
    </source>
</evidence>
<dbReference type="AlphaFoldDB" id="A0A392V3A3"/>
<dbReference type="Proteomes" id="UP000265520">
    <property type="component" value="Unassembled WGS sequence"/>
</dbReference>
<reference evidence="1 2" key="1">
    <citation type="journal article" date="2018" name="Front. Plant Sci.">
        <title>Red Clover (Trifolium pratense) and Zigzag Clover (T. medium) - A Picture of Genomic Similarities and Differences.</title>
        <authorList>
            <person name="Dluhosova J."/>
            <person name="Istvanek J."/>
            <person name="Nedelnik J."/>
            <person name="Repkova J."/>
        </authorList>
    </citation>
    <scope>NUCLEOTIDE SEQUENCE [LARGE SCALE GENOMIC DNA]</scope>
    <source>
        <strain evidence="2">cv. 10/8</strain>
        <tissue evidence="1">Leaf</tissue>
    </source>
</reference>
<sequence length="42" mass="4420">GGLAFCHLRGAQLALARRAVHMCLGGETFGVVCATRRMFGQG</sequence>
<proteinExistence type="predicted"/>
<feature type="non-terminal residue" evidence="1">
    <location>
        <position position="1"/>
    </location>
</feature>